<keyword evidence="3" id="KW-1185">Reference proteome</keyword>
<dbReference type="AlphaFoldDB" id="A0A5C3KTQ7"/>
<organism evidence="2 3">
    <name type="scientific">Coprinopsis marcescibilis</name>
    <name type="common">Agaric fungus</name>
    <name type="synonym">Psathyrella marcescibilis</name>
    <dbReference type="NCBI Taxonomy" id="230819"/>
    <lineage>
        <taxon>Eukaryota</taxon>
        <taxon>Fungi</taxon>
        <taxon>Dikarya</taxon>
        <taxon>Basidiomycota</taxon>
        <taxon>Agaricomycotina</taxon>
        <taxon>Agaricomycetes</taxon>
        <taxon>Agaricomycetidae</taxon>
        <taxon>Agaricales</taxon>
        <taxon>Agaricineae</taxon>
        <taxon>Psathyrellaceae</taxon>
        <taxon>Coprinopsis</taxon>
    </lineage>
</organism>
<name>A0A5C3KTQ7_COPMA</name>
<sequence>MSSTSRPSEQELGHNQRGLVENILEESQYEAAIDMLFQLRAPQHKPYPAHIRQLIFLALHSPDPVRNDGNRPSFHDSPQKTKHMRTSNPITSKAVVSALDLLTSLLSTNSPEALGRALPSYASYEENLSTHVQEEGDSLLAKQALCIKTAKHCWEILEEGYIYRTQVVTSPKGKSKIRRDFSIDGAFQDETLPGGSHIIGETTWPVLNWLVTLFERDEQLREASDNARYSRIFLDQLPPPRGGSVTRWDFSDILNIVICCLGQDNTERQRLGYRLMAILINLTATVHVEMTTLVTVVHKHLLVTGRPDFFEGILSNLPSSQSIWRFKVYLCLKIANDGPSPVPTGPQIRPRPQARTAKTRATAPPENPKKDSTTPPQLALQSLPANVEILQCLRAPIPETLTEPLTRSSILHAKFQLVVAFNSAQTISSPESQIEWDHLIQQGKLAEALGIGFGGGSEYDDLYKEMLREYLRLV</sequence>
<feature type="compositionally biased region" description="Basic and acidic residues" evidence="1">
    <location>
        <begin position="66"/>
        <end position="79"/>
    </location>
</feature>
<evidence type="ECO:0000256" key="1">
    <source>
        <dbReference type="SAM" id="MobiDB-lite"/>
    </source>
</evidence>
<feature type="region of interest" description="Disordered" evidence="1">
    <location>
        <begin position="66"/>
        <end position="86"/>
    </location>
</feature>
<gene>
    <name evidence="2" type="ORF">FA15DRAFT_642120</name>
</gene>
<dbReference type="EMBL" id="ML210214">
    <property type="protein sequence ID" value="TFK23657.1"/>
    <property type="molecule type" value="Genomic_DNA"/>
</dbReference>
<feature type="region of interest" description="Disordered" evidence="1">
    <location>
        <begin position="341"/>
        <end position="377"/>
    </location>
</feature>
<proteinExistence type="predicted"/>
<evidence type="ECO:0000313" key="3">
    <source>
        <dbReference type="Proteomes" id="UP000307440"/>
    </source>
</evidence>
<dbReference type="Proteomes" id="UP000307440">
    <property type="component" value="Unassembled WGS sequence"/>
</dbReference>
<dbReference type="OrthoDB" id="2337158at2759"/>
<reference evidence="2 3" key="1">
    <citation type="journal article" date="2019" name="Nat. Ecol. Evol.">
        <title>Megaphylogeny resolves global patterns of mushroom evolution.</title>
        <authorList>
            <person name="Varga T."/>
            <person name="Krizsan K."/>
            <person name="Foldi C."/>
            <person name="Dima B."/>
            <person name="Sanchez-Garcia M."/>
            <person name="Sanchez-Ramirez S."/>
            <person name="Szollosi G.J."/>
            <person name="Szarkandi J.G."/>
            <person name="Papp V."/>
            <person name="Albert L."/>
            <person name="Andreopoulos W."/>
            <person name="Angelini C."/>
            <person name="Antonin V."/>
            <person name="Barry K.W."/>
            <person name="Bougher N.L."/>
            <person name="Buchanan P."/>
            <person name="Buyck B."/>
            <person name="Bense V."/>
            <person name="Catcheside P."/>
            <person name="Chovatia M."/>
            <person name="Cooper J."/>
            <person name="Damon W."/>
            <person name="Desjardin D."/>
            <person name="Finy P."/>
            <person name="Geml J."/>
            <person name="Haridas S."/>
            <person name="Hughes K."/>
            <person name="Justo A."/>
            <person name="Karasinski D."/>
            <person name="Kautmanova I."/>
            <person name="Kiss B."/>
            <person name="Kocsube S."/>
            <person name="Kotiranta H."/>
            <person name="LaButti K.M."/>
            <person name="Lechner B.E."/>
            <person name="Liimatainen K."/>
            <person name="Lipzen A."/>
            <person name="Lukacs Z."/>
            <person name="Mihaltcheva S."/>
            <person name="Morgado L.N."/>
            <person name="Niskanen T."/>
            <person name="Noordeloos M.E."/>
            <person name="Ohm R.A."/>
            <person name="Ortiz-Santana B."/>
            <person name="Ovrebo C."/>
            <person name="Racz N."/>
            <person name="Riley R."/>
            <person name="Savchenko A."/>
            <person name="Shiryaev A."/>
            <person name="Soop K."/>
            <person name="Spirin V."/>
            <person name="Szebenyi C."/>
            <person name="Tomsovsky M."/>
            <person name="Tulloss R.E."/>
            <person name="Uehling J."/>
            <person name="Grigoriev I.V."/>
            <person name="Vagvolgyi C."/>
            <person name="Papp T."/>
            <person name="Martin F.M."/>
            <person name="Miettinen O."/>
            <person name="Hibbett D.S."/>
            <person name="Nagy L.G."/>
        </authorList>
    </citation>
    <scope>NUCLEOTIDE SEQUENCE [LARGE SCALE GENOMIC DNA]</scope>
    <source>
        <strain evidence="2 3">CBS 121175</strain>
    </source>
</reference>
<evidence type="ECO:0000313" key="2">
    <source>
        <dbReference type="EMBL" id="TFK23657.1"/>
    </source>
</evidence>
<accession>A0A5C3KTQ7</accession>
<protein>
    <submittedName>
        <fullName evidence="2">Uncharacterized protein</fullName>
    </submittedName>
</protein>
<feature type="compositionally biased region" description="Low complexity" evidence="1">
    <location>
        <begin position="350"/>
        <end position="364"/>
    </location>
</feature>